<reference evidence="7" key="1">
    <citation type="submission" date="2021-06" db="EMBL/GenBank/DDBJ databases">
        <title>Genome Sequence of Mortierella hyaline Strain SCG-10, a Cold-Adapted, Nitrate-Reducing Fungus Isolated from Soil in Minnesota, USA.</title>
        <authorList>
            <person name="Aldossari N."/>
        </authorList>
    </citation>
    <scope>NUCLEOTIDE SEQUENCE</scope>
    <source>
        <strain evidence="7">SCG-10</strain>
    </source>
</reference>
<keyword evidence="2 6" id="KW-0812">Transmembrane</keyword>
<evidence type="ECO:0000256" key="6">
    <source>
        <dbReference type="SAM" id="Phobius"/>
    </source>
</evidence>
<feature type="region of interest" description="Disordered" evidence="5">
    <location>
        <begin position="142"/>
        <end position="195"/>
    </location>
</feature>
<dbReference type="SUPFAM" id="SSF117281">
    <property type="entry name" value="Kelch motif"/>
    <property type="match status" value="1"/>
</dbReference>
<keyword evidence="3 6" id="KW-1133">Transmembrane helix</keyword>
<evidence type="ECO:0000313" key="7">
    <source>
        <dbReference type="EMBL" id="KAG9064887.1"/>
    </source>
</evidence>
<evidence type="ECO:0000256" key="3">
    <source>
        <dbReference type="ARBA" id="ARBA00022989"/>
    </source>
</evidence>
<feature type="compositionally biased region" description="Basic and acidic residues" evidence="5">
    <location>
        <begin position="186"/>
        <end position="195"/>
    </location>
</feature>
<sequence>MVVYGGSPNDKSAMSGEIFMFDTISQTWTKGKAGEPRAYATCTIAGDQLLIWGGMAANKTVASGDVLVYNMGNDTWVQGYIPPAEYLNPSATTSAGADPSSTDKDGSGGRGANVGAIVGGIVGGLVVVAGVVLFLFRRRRQDHRQRDDSSASGKDLSTTNRTNNNDGTSAIEKLHATGYGTPSNKSLKEEKEELQTLREQLEAQKKQQAALQRQVEELKSQHAQDAVYGYQPPTYYPPGTSSTIPTQPVIFQPYPEQGPVVYNPTSPPPPVPPRIPVTTELSSGNVPATVSSILGRQLRYAQSSKVRAPDLPNGNDDIIVIVLLPRIALDSPDANGFISAAGDKLQWYSRVPGDTGNGSKEPADNSSTRPCVLLM</sequence>
<evidence type="ECO:0008006" key="9">
    <source>
        <dbReference type="Google" id="ProtNLM"/>
    </source>
</evidence>
<evidence type="ECO:0000256" key="5">
    <source>
        <dbReference type="SAM" id="MobiDB-lite"/>
    </source>
</evidence>
<dbReference type="PANTHER" id="PTHR15549:SF26">
    <property type="entry name" value="AXIAL BUDDING PATTERN PROTEIN 2-RELATED"/>
    <property type="match status" value="1"/>
</dbReference>
<comment type="caution">
    <text evidence="7">The sequence shown here is derived from an EMBL/GenBank/DDBJ whole genome shotgun (WGS) entry which is preliminary data.</text>
</comment>
<evidence type="ECO:0000256" key="2">
    <source>
        <dbReference type="ARBA" id="ARBA00022692"/>
    </source>
</evidence>
<evidence type="ECO:0000256" key="1">
    <source>
        <dbReference type="ARBA" id="ARBA00004167"/>
    </source>
</evidence>
<dbReference type="EMBL" id="JAHRHY010000013">
    <property type="protein sequence ID" value="KAG9064887.1"/>
    <property type="molecule type" value="Genomic_DNA"/>
</dbReference>
<comment type="subcellular location">
    <subcellularLocation>
        <location evidence="1">Membrane</location>
        <topology evidence="1">Single-pass membrane protein</topology>
    </subcellularLocation>
</comment>
<gene>
    <name evidence="7" type="ORF">KI688_003149</name>
</gene>
<proteinExistence type="predicted"/>
<dbReference type="GO" id="GO:0071944">
    <property type="term" value="C:cell periphery"/>
    <property type="evidence" value="ECO:0007669"/>
    <property type="project" value="UniProtKB-ARBA"/>
</dbReference>
<keyword evidence="4 6" id="KW-0472">Membrane</keyword>
<dbReference type="Proteomes" id="UP000707451">
    <property type="component" value="Unassembled WGS sequence"/>
</dbReference>
<evidence type="ECO:0000256" key="4">
    <source>
        <dbReference type="ARBA" id="ARBA00023136"/>
    </source>
</evidence>
<evidence type="ECO:0000313" key="8">
    <source>
        <dbReference type="Proteomes" id="UP000707451"/>
    </source>
</evidence>
<name>A0A9P8BTE7_9FUNG</name>
<dbReference type="InterPro" id="IPR051694">
    <property type="entry name" value="Immunoregulatory_rcpt-like"/>
</dbReference>
<accession>A0A9P8BTE7</accession>
<dbReference type="AlphaFoldDB" id="A0A9P8BTE7"/>
<dbReference type="CDD" id="cd14686">
    <property type="entry name" value="bZIP"/>
    <property type="match status" value="1"/>
</dbReference>
<dbReference type="Gene3D" id="2.120.10.80">
    <property type="entry name" value="Kelch-type beta propeller"/>
    <property type="match status" value="1"/>
</dbReference>
<feature type="transmembrane region" description="Helical" evidence="6">
    <location>
        <begin position="114"/>
        <end position="136"/>
    </location>
</feature>
<dbReference type="InterPro" id="IPR015915">
    <property type="entry name" value="Kelch-typ_b-propeller"/>
</dbReference>
<organism evidence="7 8">
    <name type="scientific">Linnemannia hyalina</name>
    <dbReference type="NCBI Taxonomy" id="64524"/>
    <lineage>
        <taxon>Eukaryota</taxon>
        <taxon>Fungi</taxon>
        <taxon>Fungi incertae sedis</taxon>
        <taxon>Mucoromycota</taxon>
        <taxon>Mortierellomycotina</taxon>
        <taxon>Mortierellomycetes</taxon>
        <taxon>Mortierellales</taxon>
        <taxon>Mortierellaceae</taxon>
        <taxon>Linnemannia</taxon>
    </lineage>
</organism>
<feature type="region of interest" description="Disordered" evidence="5">
    <location>
        <begin position="349"/>
        <end position="375"/>
    </location>
</feature>
<keyword evidence="8" id="KW-1185">Reference proteome</keyword>
<dbReference type="GO" id="GO:0016020">
    <property type="term" value="C:membrane"/>
    <property type="evidence" value="ECO:0007669"/>
    <property type="project" value="UniProtKB-SubCell"/>
</dbReference>
<protein>
    <recommendedName>
        <fullName evidence="9">Galactose oxidase</fullName>
    </recommendedName>
</protein>
<feature type="compositionally biased region" description="Polar residues" evidence="5">
    <location>
        <begin position="150"/>
        <end position="168"/>
    </location>
</feature>
<dbReference type="PANTHER" id="PTHR15549">
    <property type="entry name" value="PAIRED IMMUNOGLOBULIN-LIKE TYPE 2 RECEPTOR"/>
    <property type="match status" value="1"/>
</dbReference>
<dbReference type="OrthoDB" id="432528at2759"/>